<evidence type="ECO:0000256" key="2">
    <source>
        <dbReference type="ARBA" id="ARBA00022748"/>
    </source>
</evidence>
<keyword evidence="4" id="KW-0676">Redox-active center</keyword>
<evidence type="ECO:0000259" key="6">
    <source>
        <dbReference type="PROSITE" id="PS51352"/>
    </source>
</evidence>
<dbReference type="Gene3D" id="3.40.30.10">
    <property type="entry name" value="Glutaredoxin"/>
    <property type="match status" value="1"/>
</dbReference>
<dbReference type="InterPro" id="IPR050553">
    <property type="entry name" value="Thioredoxin_ResA/DsbE_sf"/>
</dbReference>
<dbReference type="InterPro" id="IPR000866">
    <property type="entry name" value="AhpC/TSA"/>
</dbReference>
<dbReference type="CDD" id="cd02966">
    <property type="entry name" value="TlpA_like_family"/>
    <property type="match status" value="1"/>
</dbReference>
<keyword evidence="8" id="KW-1185">Reference proteome</keyword>
<name>A0ABW9JEG9_9SPHI</name>
<feature type="domain" description="Thioredoxin" evidence="6">
    <location>
        <begin position="212"/>
        <end position="350"/>
    </location>
</feature>
<dbReference type="InterPro" id="IPR036249">
    <property type="entry name" value="Thioredoxin-like_sf"/>
</dbReference>
<dbReference type="Proteomes" id="UP001517247">
    <property type="component" value="Unassembled WGS sequence"/>
</dbReference>
<dbReference type="Pfam" id="PF00578">
    <property type="entry name" value="AhpC-TSA"/>
    <property type="match status" value="1"/>
</dbReference>
<keyword evidence="2" id="KW-0201">Cytochrome c-type biogenesis</keyword>
<dbReference type="RefSeq" id="WP_170311390.1">
    <property type="nucleotide sequence ID" value="NZ_SSHJ02000009.1"/>
</dbReference>
<dbReference type="PANTHER" id="PTHR42852:SF6">
    <property type="entry name" value="THIOL:DISULFIDE INTERCHANGE PROTEIN DSBE"/>
    <property type="match status" value="1"/>
</dbReference>
<evidence type="ECO:0000256" key="3">
    <source>
        <dbReference type="ARBA" id="ARBA00023157"/>
    </source>
</evidence>
<comment type="caution">
    <text evidence="7">The sequence shown here is derived from an EMBL/GenBank/DDBJ whole genome shotgun (WGS) entry which is preliminary data.</text>
</comment>
<dbReference type="PANTHER" id="PTHR42852">
    <property type="entry name" value="THIOL:DISULFIDE INTERCHANGE PROTEIN DSBE"/>
    <property type="match status" value="1"/>
</dbReference>
<dbReference type="InterPro" id="IPR013766">
    <property type="entry name" value="Thioredoxin_domain"/>
</dbReference>
<sequence>MKKMTLFLAAFFLSSLVFAQTKFEISGKYKTPVNGVMQISYGGGKSDSIPILNGSFKYQGTVEAPYLISLFASLKNIPSELRLTGMSFFVDGRPTIVELDTLTKKNTRFNFIDTKVTFVQKSIFQEKSDLLRSELNGLDVSKDEDKKKAQEIVLANLRRNKSEKERSILISENSRFLSKDKMMDLYNGFSDKIRSSSYGVQIKNAALTKYKLKIGETLPLFSQKDSKGDIFKSSNLKGKYVLIDFWASWCVPCRKDNPNLVNAFTKFRNKGFDILGISLDTKRSNWLEAINADGLTWQHVSDLQGWDNEVASMFSITSVPSNILIDREGKIIALNLRGEELEKKLSEVLL</sequence>
<evidence type="ECO:0000313" key="7">
    <source>
        <dbReference type="EMBL" id="MFN0257511.1"/>
    </source>
</evidence>
<evidence type="ECO:0000256" key="4">
    <source>
        <dbReference type="ARBA" id="ARBA00023284"/>
    </source>
</evidence>
<dbReference type="PROSITE" id="PS00194">
    <property type="entry name" value="THIOREDOXIN_1"/>
    <property type="match status" value="1"/>
</dbReference>
<organism evidence="7 8">
    <name type="scientific">Pedobacter ureilyticus</name>
    <dbReference type="NCBI Taxonomy" id="1393051"/>
    <lineage>
        <taxon>Bacteria</taxon>
        <taxon>Pseudomonadati</taxon>
        <taxon>Bacteroidota</taxon>
        <taxon>Sphingobacteriia</taxon>
        <taxon>Sphingobacteriales</taxon>
        <taxon>Sphingobacteriaceae</taxon>
        <taxon>Pedobacter</taxon>
    </lineage>
</organism>
<gene>
    <name evidence="7" type="ORF">E6A44_018125</name>
</gene>
<protein>
    <submittedName>
        <fullName evidence="7">Thioredoxin-like domain-containing protein</fullName>
    </submittedName>
</protein>
<dbReference type="InterPro" id="IPR017937">
    <property type="entry name" value="Thioredoxin_CS"/>
</dbReference>
<comment type="subcellular location">
    <subcellularLocation>
        <location evidence="1">Cell envelope</location>
    </subcellularLocation>
</comment>
<feature type="signal peptide" evidence="5">
    <location>
        <begin position="1"/>
        <end position="19"/>
    </location>
</feature>
<accession>A0ABW9JEG9</accession>
<evidence type="ECO:0000256" key="5">
    <source>
        <dbReference type="SAM" id="SignalP"/>
    </source>
</evidence>
<evidence type="ECO:0000256" key="1">
    <source>
        <dbReference type="ARBA" id="ARBA00004196"/>
    </source>
</evidence>
<dbReference type="SUPFAM" id="SSF52833">
    <property type="entry name" value="Thioredoxin-like"/>
    <property type="match status" value="1"/>
</dbReference>
<dbReference type="EMBL" id="SSHJ02000009">
    <property type="protein sequence ID" value="MFN0257511.1"/>
    <property type="molecule type" value="Genomic_DNA"/>
</dbReference>
<proteinExistence type="predicted"/>
<evidence type="ECO:0000313" key="8">
    <source>
        <dbReference type="Proteomes" id="UP001517247"/>
    </source>
</evidence>
<reference evidence="7 8" key="1">
    <citation type="submission" date="2024-12" db="EMBL/GenBank/DDBJ databases">
        <authorList>
            <person name="Hu S."/>
        </authorList>
    </citation>
    <scope>NUCLEOTIDE SEQUENCE [LARGE SCALE GENOMIC DNA]</scope>
    <source>
        <strain evidence="7 8">THG-T11</strain>
    </source>
</reference>
<keyword evidence="5" id="KW-0732">Signal</keyword>
<feature type="chain" id="PRO_5046560419" evidence="5">
    <location>
        <begin position="20"/>
        <end position="350"/>
    </location>
</feature>
<keyword evidence="3" id="KW-1015">Disulfide bond</keyword>
<dbReference type="PROSITE" id="PS51352">
    <property type="entry name" value="THIOREDOXIN_2"/>
    <property type="match status" value="1"/>
</dbReference>